<proteinExistence type="predicted"/>
<dbReference type="KEGG" id="lbc:LACBIDRAFT_335685"/>
<dbReference type="HOGENOM" id="CLU_966661_0_0_1"/>
<sequence>MSRHVTGHHTYRGLCNTSTPELWRSKLKMRKPSISKKFVVDMALCFVLLNNLLQPKEELEDWKGHHSDTVKAEFHQDVKAHCALKGEPEDWKYITGAYLPSQHLIGESDTNPWGLAPALDVNNIDVNAFLDPYEADDDIDINDFPISPVKELYGADEDIDVNDFLIGRVEPLACGADDSPMEDVDHAFQGKHLELHSAVAVKEELQDDISLLNSILDLQHNLGLGGRPNSIYKVEEMNKKTLTQWHQRFQGLVAFFSTLIMYQVLQESSTTLCDIGIKHACGLHQRLSSLLLVYLLAWSMRCSELSPTSRGWSLDQCLWGKK</sequence>
<dbReference type="GeneID" id="6086244"/>
<dbReference type="AlphaFoldDB" id="B0E325"/>
<protein>
    <submittedName>
        <fullName evidence="1">Predicted protein</fullName>
    </submittedName>
</protein>
<accession>B0E325</accession>
<dbReference type="EMBL" id="DS547202">
    <property type="protein sequence ID" value="EDQ98758.1"/>
    <property type="molecule type" value="Genomic_DNA"/>
</dbReference>
<dbReference type="Proteomes" id="UP000001194">
    <property type="component" value="Unassembled WGS sequence"/>
</dbReference>
<keyword evidence="2" id="KW-1185">Reference proteome</keyword>
<dbReference type="InParanoid" id="B0E325"/>
<reference evidence="1 2" key="1">
    <citation type="journal article" date="2008" name="Nature">
        <title>The genome of Laccaria bicolor provides insights into mycorrhizal symbiosis.</title>
        <authorList>
            <person name="Martin F."/>
            <person name="Aerts A."/>
            <person name="Ahren D."/>
            <person name="Brun A."/>
            <person name="Danchin E.G.J."/>
            <person name="Duchaussoy F."/>
            <person name="Gibon J."/>
            <person name="Kohler A."/>
            <person name="Lindquist E."/>
            <person name="Pereda V."/>
            <person name="Salamov A."/>
            <person name="Shapiro H.J."/>
            <person name="Wuyts J."/>
            <person name="Blaudez D."/>
            <person name="Buee M."/>
            <person name="Brokstein P."/>
            <person name="Canbaeck B."/>
            <person name="Cohen D."/>
            <person name="Courty P.E."/>
            <person name="Coutinho P.M."/>
            <person name="Delaruelle C."/>
            <person name="Detter J.C."/>
            <person name="Deveau A."/>
            <person name="DiFazio S."/>
            <person name="Duplessis S."/>
            <person name="Fraissinet-Tachet L."/>
            <person name="Lucic E."/>
            <person name="Frey-Klett P."/>
            <person name="Fourrey C."/>
            <person name="Feussner I."/>
            <person name="Gay G."/>
            <person name="Grimwood J."/>
            <person name="Hoegger P.J."/>
            <person name="Jain P."/>
            <person name="Kilaru S."/>
            <person name="Labbe J."/>
            <person name="Lin Y.C."/>
            <person name="Legue V."/>
            <person name="Le Tacon F."/>
            <person name="Marmeisse R."/>
            <person name="Melayah D."/>
            <person name="Montanini B."/>
            <person name="Muratet M."/>
            <person name="Nehls U."/>
            <person name="Niculita-Hirzel H."/>
            <person name="Oudot-Le Secq M.P."/>
            <person name="Peter M."/>
            <person name="Quesneville H."/>
            <person name="Rajashekar B."/>
            <person name="Reich M."/>
            <person name="Rouhier N."/>
            <person name="Schmutz J."/>
            <person name="Yin T."/>
            <person name="Chalot M."/>
            <person name="Henrissat B."/>
            <person name="Kuees U."/>
            <person name="Lucas S."/>
            <person name="Van de Peer Y."/>
            <person name="Podila G.K."/>
            <person name="Polle A."/>
            <person name="Pukkila P.J."/>
            <person name="Richardson P.M."/>
            <person name="Rouze P."/>
            <person name="Sanders I.R."/>
            <person name="Stajich J.E."/>
            <person name="Tunlid A."/>
            <person name="Tuskan G."/>
            <person name="Grigoriev I.V."/>
        </authorList>
    </citation>
    <scope>NUCLEOTIDE SEQUENCE [LARGE SCALE GENOMIC DNA]</scope>
    <source>
        <strain evidence="2">S238N-H82 / ATCC MYA-4686</strain>
    </source>
</reference>
<gene>
    <name evidence="1" type="ORF">LACBIDRAFT_335685</name>
</gene>
<evidence type="ECO:0000313" key="1">
    <source>
        <dbReference type="EMBL" id="EDQ98758.1"/>
    </source>
</evidence>
<evidence type="ECO:0000313" key="2">
    <source>
        <dbReference type="Proteomes" id="UP000001194"/>
    </source>
</evidence>
<dbReference type="RefSeq" id="XP_001890590.1">
    <property type="nucleotide sequence ID" value="XM_001890555.1"/>
</dbReference>
<name>B0E325_LACBS</name>
<organism evidence="2">
    <name type="scientific">Laccaria bicolor (strain S238N-H82 / ATCC MYA-4686)</name>
    <name type="common">Bicoloured deceiver</name>
    <name type="synonym">Laccaria laccata var. bicolor</name>
    <dbReference type="NCBI Taxonomy" id="486041"/>
    <lineage>
        <taxon>Eukaryota</taxon>
        <taxon>Fungi</taxon>
        <taxon>Dikarya</taxon>
        <taxon>Basidiomycota</taxon>
        <taxon>Agaricomycotina</taxon>
        <taxon>Agaricomycetes</taxon>
        <taxon>Agaricomycetidae</taxon>
        <taxon>Agaricales</taxon>
        <taxon>Agaricineae</taxon>
        <taxon>Hydnangiaceae</taxon>
        <taxon>Laccaria</taxon>
    </lineage>
</organism>